<feature type="compositionally biased region" description="Basic and acidic residues" evidence="5">
    <location>
        <begin position="1067"/>
        <end position="1081"/>
    </location>
</feature>
<evidence type="ECO:0000259" key="6">
    <source>
        <dbReference type="Pfam" id="PF05182"/>
    </source>
</evidence>
<evidence type="ECO:0000313" key="8">
    <source>
        <dbReference type="Proteomes" id="UP001153555"/>
    </source>
</evidence>
<dbReference type="PANTHER" id="PTHR36884">
    <property type="entry name" value="FIP1[III]-LIKE PROTEIN"/>
    <property type="match status" value="1"/>
</dbReference>
<feature type="compositionally biased region" description="Basic and acidic residues" evidence="5">
    <location>
        <begin position="798"/>
        <end position="850"/>
    </location>
</feature>
<feature type="compositionally biased region" description="Acidic residues" evidence="5">
    <location>
        <begin position="695"/>
        <end position="709"/>
    </location>
</feature>
<reference evidence="7" key="1">
    <citation type="submission" date="2019-12" db="EMBL/GenBank/DDBJ databases">
        <authorList>
            <person name="Scholes J."/>
        </authorList>
    </citation>
    <scope>NUCLEOTIDE SEQUENCE</scope>
</reference>
<protein>
    <submittedName>
        <fullName evidence="7">FIP1</fullName>
    </submittedName>
</protein>
<dbReference type="Proteomes" id="UP001153555">
    <property type="component" value="Unassembled WGS sequence"/>
</dbReference>
<accession>A0A9N7R1H0</accession>
<feature type="compositionally biased region" description="Basic and acidic residues" evidence="5">
    <location>
        <begin position="1089"/>
        <end position="1102"/>
    </location>
</feature>
<evidence type="ECO:0000256" key="3">
    <source>
        <dbReference type="ARBA" id="ARBA00022664"/>
    </source>
</evidence>
<feature type="region of interest" description="Disordered" evidence="5">
    <location>
        <begin position="473"/>
        <end position="524"/>
    </location>
</feature>
<feature type="compositionally biased region" description="Basic and acidic residues" evidence="5">
    <location>
        <begin position="146"/>
        <end position="166"/>
    </location>
</feature>
<feature type="domain" description="Pre-mRNA polyadenylation factor Fip1" evidence="6">
    <location>
        <begin position="393"/>
        <end position="435"/>
    </location>
</feature>
<comment type="similarity">
    <text evidence="2">Belongs to the FIP1 family.</text>
</comment>
<comment type="subcellular location">
    <subcellularLocation>
        <location evidence="1">Nucleus</location>
    </subcellularLocation>
</comment>
<name>A0A9N7R1H0_STRHE</name>
<feature type="compositionally biased region" description="Basic and acidic residues" evidence="5">
    <location>
        <begin position="738"/>
        <end position="753"/>
    </location>
</feature>
<feature type="compositionally biased region" description="Basic and acidic residues" evidence="5">
    <location>
        <begin position="760"/>
        <end position="769"/>
    </location>
</feature>
<evidence type="ECO:0000313" key="7">
    <source>
        <dbReference type="EMBL" id="CAA0806505.1"/>
    </source>
</evidence>
<dbReference type="GO" id="GO:0006397">
    <property type="term" value="P:mRNA processing"/>
    <property type="evidence" value="ECO:0007669"/>
    <property type="project" value="UniProtKB-KW"/>
</dbReference>
<dbReference type="InterPro" id="IPR007854">
    <property type="entry name" value="Fip1_dom"/>
</dbReference>
<feature type="region of interest" description="Disordered" evidence="5">
    <location>
        <begin position="1188"/>
        <end position="1220"/>
    </location>
</feature>
<feature type="region of interest" description="Disordered" evidence="5">
    <location>
        <begin position="650"/>
        <end position="1128"/>
    </location>
</feature>
<keyword evidence="4" id="KW-0539">Nucleus</keyword>
<feature type="compositionally biased region" description="Polar residues" evidence="5">
    <location>
        <begin position="1103"/>
        <end position="1115"/>
    </location>
</feature>
<feature type="region of interest" description="Disordered" evidence="5">
    <location>
        <begin position="18"/>
        <end position="51"/>
    </location>
</feature>
<keyword evidence="3" id="KW-0507">mRNA processing</keyword>
<evidence type="ECO:0000256" key="5">
    <source>
        <dbReference type="SAM" id="MobiDB-lite"/>
    </source>
</evidence>
<comment type="caution">
    <text evidence="7">The sequence shown here is derived from an EMBL/GenBank/DDBJ whole genome shotgun (WGS) entry which is preliminary data.</text>
</comment>
<dbReference type="Pfam" id="PF05182">
    <property type="entry name" value="Fip1"/>
    <property type="match status" value="1"/>
</dbReference>
<feature type="compositionally biased region" description="Basic and acidic residues" evidence="5">
    <location>
        <begin position="866"/>
        <end position="906"/>
    </location>
</feature>
<feature type="compositionally biased region" description="Basic and acidic residues" evidence="5">
    <location>
        <begin position="915"/>
        <end position="1026"/>
    </location>
</feature>
<dbReference type="GO" id="GO:0003723">
    <property type="term" value="F:RNA binding"/>
    <property type="evidence" value="ECO:0007669"/>
    <property type="project" value="TreeGrafter"/>
</dbReference>
<feature type="region of interest" description="Disordered" evidence="5">
    <location>
        <begin position="254"/>
        <end position="293"/>
    </location>
</feature>
<organism evidence="7 8">
    <name type="scientific">Striga hermonthica</name>
    <name type="common">Purple witchweed</name>
    <name type="synonym">Buchnera hermonthica</name>
    <dbReference type="NCBI Taxonomy" id="68872"/>
    <lineage>
        <taxon>Eukaryota</taxon>
        <taxon>Viridiplantae</taxon>
        <taxon>Streptophyta</taxon>
        <taxon>Embryophyta</taxon>
        <taxon>Tracheophyta</taxon>
        <taxon>Spermatophyta</taxon>
        <taxon>Magnoliopsida</taxon>
        <taxon>eudicotyledons</taxon>
        <taxon>Gunneridae</taxon>
        <taxon>Pentapetalae</taxon>
        <taxon>asterids</taxon>
        <taxon>lamiids</taxon>
        <taxon>Lamiales</taxon>
        <taxon>Orobanchaceae</taxon>
        <taxon>Buchnereae</taxon>
        <taxon>Striga</taxon>
    </lineage>
</organism>
<sequence>MEDDDDFGDLYTDVLRPLMATHPPHADRTVAETAPQSHPIDPPVNSDDEETLHGAADFKDSISSFIPDPCLKSNASIQEKTLPEPEHLSELGGFNLNFGSNSKASKLPGGIGLRLEATVEIRETGSSGGINFMEDEDDLDIVVEEREYKDDDMVEKDVNSMDKQEKFSSAGQRENKGIVAQGPGGETGPDQMIPGLGPKFADEWESDDSEDDLQIVLNDSHHGPMGMEKMQGMDDEDDDEDGDQLVIVADNGDIGHHHQPMLEEREPGAEEGGPTADGERKESGDATKAGGVQPKIGYSNHLYHHHPFHSQFKYVRPGAAPLPGGIQGLVRPPVTVGTGAGRGRGEWRPRGPVPIQKGLHPGYGMPGWGPNTAGRGYGSGLDFTLPSHKTIFEVDIDGFEEKPWRLQEIDMSDFFNFGLNEEGWKDYCKQLEQLRLETTMQGKIRVYESGRMEQDHDPDLPPELAAAVGNQEVPSENANTGAGEGSDLARASAHAPPPVPVGRPIPVETGSGDRLPSTDTRRPRMHDVDAIIEIVCQSSNDDDMAEQQDNNAVGEDIGGVDDIDVVQEDDAGHVDHSSHAYKEGENREIIVRKKQLVSRDELGGKGDPREQRYVDGFSLILSHGKYFIFSSNLPLNATIVHDRKNSQVYSYTKRTGQEKSPTKTNPSDDDGEKQVTDNEPFDSEDGKQNLLLSSEDGEPAVAIEDDDMNGDSRMDDERSLDDDMERENSKFGGRARSRCVDHREIHEDEVLQDRRHHPRPGGDIKRRAEEEEDGMRGRGHREREDSNPWGGGTRRHARGESSDHWRKRDMVERDNSSWRGLIPDRDEGLRPRERDDLVKTQHKKADDAHSNRRKDRTYADRGSGAGKEEKSYNHSRESSRRKRERDDAHAKTKDDDTYYGRQKEATRLAPTGARAPEDKKWIGHSRGKDDYKGSGRDYHSRNVDRHGDQLKRRDRVEDNSFSRSRGREDAHARGSRQGSKDEKKTANERPASDEREVSASDISSRQHEHNRQKVGSQKDMEFESGEHSSLNPSERNHNDGHSGQMSEMVDLRVKTEQSNPETNRQLSRKDGEEASSDDEHRTRSKRGRSKFERWTSHQEKDLTTTSISPSSSFRNTNKDSDTPNSGLASLKIMENNKSEALAHDKGASAKPVIDDSRHMDTVEKLKKRSERFKLPMPGGKEAVAVKKVERESLPSAQTEIQPDLEIKPERPARKRRWAGN</sequence>
<feature type="compositionally biased region" description="Acidic residues" evidence="5">
    <location>
        <begin position="203"/>
        <end position="213"/>
    </location>
</feature>
<dbReference type="PANTHER" id="PTHR36884:SF1">
    <property type="entry name" value="FIP1[V]-LIKE PROTEIN"/>
    <property type="match status" value="1"/>
</dbReference>
<keyword evidence="8" id="KW-1185">Reference proteome</keyword>
<evidence type="ECO:0000256" key="2">
    <source>
        <dbReference type="ARBA" id="ARBA00007459"/>
    </source>
</evidence>
<gene>
    <name evidence="7" type="ORF">SHERM_09394</name>
</gene>
<dbReference type="GO" id="GO:0016607">
    <property type="term" value="C:nuclear speck"/>
    <property type="evidence" value="ECO:0007669"/>
    <property type="project" value="TreeGrafter"/>
</dbReference>
<feature type="region of interest" description="Disordered" evidence="5">
    <location>
        <begin position="146"/>
        <end position="241"/>
    </location>
</feature>
<proteinExistence type="inferred from homology"/>
<dbReference type="InterPro" id="IPR044976">
    <property type="entry name" value="FIPS5/FIPS3-like"/>
</dbReference>
<dbReference type="OrthoDB" id="1917198at2759"/>
<dbReference type="AlphaFoldDB" id="A0A9N7R1H0"/>
<feature type="compositionally biased region" description="Basic and acidic residues" evidence="5">
    <location>
        <begin position="254"/>
        <end position="268"/>
    </location>
</feature>
<evidence type="ECO:0000256" key="4">
    <source>
        <dbReference type="ARBA" id="ARBA00023242"/>
    </source>
</evidence>
<evidence type="ECO:0000256" key="1">
    <source>
        <dbReference type="ARBA" id="ARBA00004123"/>
    </source>
</evidence>
<dbReference type="EMBL" id="CACSLK010000984">
    <property type="protein sequence ID" value="CAA0806505.1"/>
    <property type="molecule type" value="Genomic_DNA"/>
</dbReference>
<feature type="compositionally biased region" description="Polar residues" evidence="5">
    <location>
        <begin position="1056"/>
        <end position="1065"/>
    </location>
</feature>